<feature type="compositionally biased region" description="Low complexity" evidence="1">
    <location>
        <begin position="182"/>
        <end position="191"/>
    </location>
</feature>
<keyword evidence="4" id="KW-1185">Reference proteome</keyword>
<gene>
    <name evidence="5" type="primary">LOC116952232</name>
</gene>
<accession>A0AAJ7U276</accession>
<protein>
    <submittedName>
        <fullName evidence="5">Uncharacterized protein LOC116952232 isoform X1</fullName>
    </submittedName>
</protein>
<feature type="region of interest" description="Disordered" evidence="1">
    <location>
        <begin position="142"/>
        <end position="223"/>
    </location>
</feature>
<keyword evidence="3" id="KW-0732">Signal</keyword>
<proteinExistence type="predicted"/>
<keyword evidence="2" id="KW-0812">Transmembrane</keyword>
<keyword evidence="2" id="KW-0472">Membrane</keyword>
<feature type="transmembrane region" description="Helical" evidence="2">
    <location>
        <begin position="232"/>
        <end position="254"/>
    </location>
</feature>
<organism evidence="4 5">
    <name type="scientific">Petromyzon marinus</name>
    <name type="common">Sea lamprey</name>
    <dbReference type="NCBI Taxonomy" id="7757"/>
    <lineage>
        <taxon>Eukaryota</taxon>
        <taxon>Metazoa</taxon>
        <taxon>Chordata</taxon>
        <taxon>Craniata</taxon>
        <taxon>Vertebrata</taxon>
        <taxon>Cyclostomata</taxon>
        <taxon>Hyperoartia</taxon>
        <taxon>Petromyzontiformes</taxon>
        <taxon>Petromyzontidae</taxon>
        <taxon>Petromyzon</taxon>
    </lineage>
</organism>
<dbReference type="Proteomes" id="UP001318040">
    <property type="component" value="Chromosome 3"/>
</dbReference>
<keyword evidence="2" id="KW-1133">Transmembrane helix</keyword>
<evidence type="ECO:0000256" key="3">
    <source>
        <dbReference type="SAM" id="SignalP"/>
    </source>
</evidence>
<evidence type="ECO:0000256" key="1">
    <source>
        <dbReference type="SAM" id="MobiDB-lite"/>
    </source>
</evidence>
<name>A0AAJ7U276_PETMA</name>
<evidence type="ECO:0000256" key="2">
    <source>
        <dbReference type="SAM" id="Phobius"/>
    </source>
</evidence>
<sequence length="307" mass="32705">MQAKKIIPAGFVTSLLCLAAAASAAAADDCVSEVVDNLGSLIENFVNQLPLDYGVTIWHPQDNTNSENCSEKNPFEMALESLSSLLKQLHKGSNVNKSGERLLKTLQDICHSNETVCLCKARVKPDSLATALKRLADDVGKSERASSKCRSSPAKTTDIESTASPVPASAANTDATSRLVVPPASSAPAAAENMTADATSRPVVSADHHCANGDSRVGMSAESPSGGDTWKIFAWVFMGTTGALLVYLVAGWYCERRRRSLTTHWSLRNRHVPLQHAELQILMGLPSATGMEADNQSDDPGTVDNLV</sequence>
<evidence type="ECO:0000313" key="5">
    <source>
        <dbReference type="RefSeq" id="XP_032827296.1"/>
    </source>
</evidence>
<evidence type="ECO:0000313" key="4">
    <source>
        <dbReference type="Proteomes" id="UP001318040"/>
    </source>
</evidence>
<dbReference type="RefSeq" id="XP_032827296.1">
    <property type="nucleotide sequence ID" value="XM_032971405.1"/>
</dbReference>
<reference evidence="5" key="1">
    <citation type="submission" date="2025-08" db="UniProtKB">
        <authorList>
            <consortium name="RefSeq"/>
        </authorList>
    </citation>
    <scope>IDENTIFICATION</scope>
    <source>
        <tissue evidence="5">Sperm</tissue>
    </source>
</reference>
<dbReference type="KEGG" id="pmrn:116952232"/>
<feature type="chain" id="PRO_5042604178" evidence="3">
    <location>
        <begin position="28"/>
        <end position="307"/>
    </location>
</feature>
<feature type="signal peptide" evidence="3">
    <location>
        <begin position="1"/>
        <end position="27"/>
    </location>
</feature>
<feature type="compositionally biased region" description="Polar residues" evidence="1">
    <location>
        <begin position="148"/>
        <end position="176"/>
    </location>
</feature>
<dbReference type="AlphaFoldDB" id="A0AAJ7U276"/>